<gene>
    <name evidence="5" type="ORF">NBG4_640015</name>
</gene>
<organism evidence="5 6">
    <name type="scientific">Candidatus Sulfobium mesophilum</name>
    <dbReference type="NCBI Taxonomy" id="2016548"/>
    <lineage>
        <taxon>Bacteria</taxon>
        <taxon>Pseudomonadati</taxon>
        <taxon>Nitrospirota</taxon>
        <taxon>Nitrospiria</taxon>
        <taxon>Nitrospirales</taxon>
        <taxon>Nitrospiraceae</taxon>
        <taxon>Candidatus Sulfobium</taxon>
    </lineage>
</organism>
<keyword evidence="2" id="KW-0174">Coenzyme M biosynthesis</keyword>
<dbReference type="AlphaFoldDB" id="A0A2U3QJS2"/>
<comment type="cofactor">
    <cofactor evidence="1">
        <name>pyridoxal 5'-phosphate</name>
        <dbReference type="ChEBI" id="CHEBI:597326"/>
    </cofactor>
</comment>
<keyword evidence="6" id="KW-1185">Reference proteome</keyword>
<proteinExistence type="predicted"/>
<accession>A0A2U3QJS2</accession>
<evidence type="ECO:0000256" key="3">
    <source>
        <dbReference type="ARBA" id="ARBA00022898"/>
    </source>
</evidence>
<dbReference type="EC" id="2.5.1.76" evidence="5"/>
<dbReference type="InterPro" id="IPR036052">
    <property type="entry name" value="TrpB-like_PALP_sf"/>
</dbReference>
<keyword evidence="5" id="KW-0808">Transferase</keyword>
<evidence type="ECO:0000256" key="1">
    <source>
        <dbReference type="ARBA" id="ARBA00001933"/>
    </source>
</evidence>
<dbReference type="Pfam" id="PF00291">
    <property type="entry name" value="PALP"/>
    <property type="match status" value="1"/>
</dbReference>
<protein>
    <submittedName>
        <fullName evidence="5">Cysteate synthase</fullName>
        <ecNumber evidence="5">2.5.1.76</ecNumber>
    </submittedName>
</protein>
<dbReference type="GO" id="GO:0044686">
    <property type="term" value="F:cysteate synthase activity"/>
    <property type="evidence" value="ECO:0007669"/>
    <property type="project" value="UniProtKB-EC"/>
</dbReference>
<evidence type="ECO:0000259" key="4">
    <source>
        <dbReference type="Pfam" id="PF00291"/>
    </source>
</evidence>
<dbReference type="InterPro" id="IPR022401">
    <property type="entry name" value="Cysteate_synthase"/>
</dbReference>
<feature type="domain" description="Tryptophan synthase beta chain-like PALP" evidence="4">
    <location>
        <begin position="97"/>
        <end position="377"/>
    </location>
</feature>
<dbReference type="GO" id="GO:0019295">
    <property type="term" value="P:coenzyme M biosynthetic process"/>
    <property type="evidence" value="ECO:0007669"/>
    <property type="project" value="UniProtKB-KW"/>
</dbReference>
<keyword evidence="3" id="KW-0663">Pyridoxal phosphate</keyword>
<dbReference type="Proteomes" id="UP000245125">
    <property type="component" value="Unassembled WGS sequence"/>
</dbReference>
<dbReference type="InterPro" id="IPR001926">
    <property type="entry name" value="TrpB-like_PALP"/>
</dbReference>
<name>A0A2U3QJS2_9BACT</name>
<dbReference type="EMBL" id="OUUY01000113">
    <property type="protein sequence ID" value="SPQ01661.1"/>
    <property type="molecule type" value="Genomic_DNA"/>
</dbReference>
<dbReference type="SUPFAM" id="SSF53686">
    <property type="entry name" value="Tryptophan synthase beta subunit-like PLP-dependent enzymes"/>
    <property type="match status" value="1"/>
</dbReference>
<sequence>MSHFHIKCGKCGKELENTYCAFCEHCANSLLTTEYLVPFRDDCGKGIWKFNWLPVHSPTVEQPCTVVYQSQWLARHLGLEHLYIAFNGFWPERGAFLQSCTFKEFEAAVVLQNARENGIRGLVVASAGNTARAFAHLSIVADFPVIIVVPRMCLMEMWYLEDSSAVPTLAVGDGDYSDAIDVARRISVIANFPFEGGVKNVAKRDGLGTTMLEAVSRIGRLPDHYFQAVGSGTGGIGVWEMSERLLREGRFGGTLPKLHLAQNLPFAAMLRAWERHSRELAQEDLRPELIGQISTRVLSTRYPAYSVQGGVFDALSAAGGKMYGVTNREVFESIELFSNLEGVDIVAASAVAVGALVQAVKAKTVRKDDVILLNITGGGEIVLGREKKTYNVEPTFVSKKVADTEIEEILCEILKKNF</sequence>
<reference evidence="6" key="1">
    <citation type="submission" date="2018-03" db="EMBL/GenBank/DDBJ databases">
        <authorList>
            <person name="Zecchin S."/>
        </authorList>
    </citation>
    <scope>NUCLEOTIDE SEQUENCE [LARGE SCALE GENOMIC DNA]</scope>
</reference>
<evidence type="ECO:0000313" key="6">
    <source>
        <dbReference type="Proteomes" id="UP000245125"/>
    </source>
</evidence>
<evidence type="ECO:0000256" key="2">
    <source>
        <dbReference type="ARBA" id="ARBA00022545"/>
    </source>
</evidence>
<dbReference type="Gene3D" id="3.40.50.1100">
    <property type="match status" value="2"/>
</dbReference>
<evidence type="ECO:0000313" key="5">
    <source>
        <dbReference type="EMBL" id="SPQ01661.1"/>
    </source>
</evidence>
<dbReference type="NCBIfam" id="TIGR03844">
    <property type="entry name" value="cysteate_syn"/>
    <property type="match status" value="1"/>
</dbReference>